<comment type="caution">
    <text evidence="6">The sequence shown here is derived from an EMBL/GenBank/DDBJ whole genome shotgun (WGS) entry which is preliminary data.</text>
</comment>
<protein>
    <submittedName>
        <fullName evidence="6">ABC-type sugar transport system protein</fullName>
    </submittedName>
</protein>
<comment type="subcellular location">
    <subcellularLocation>
        <location evidence="1">Cell envelope</location>
    </subcellularLocation>
</comment>
<accession>A0A0R2MZQ3</accession>
<dbReference type="PROSITE" id="PS51257">
    <property type="entry name" value="PROKAR_LIPOPROTEIN"/>
    <property type="match status" value="1"/>
</dbReference>
<dbReference type="InterPro" id="IPR028082">
    <property type="entry name" value="Peripla_BP_I"/>
</dbReference>
<feature type="signal peptide" evidence="4">
    <location>
        <begin position="1"/>
        <end position="26"/>
    </location>
</feature>
<dbReference type="RefSeq" id="WP_056993103.1">
    <property type="nucleotide sequence ID" value="NZ_JQCE01000045.1"/>
</dbReference>
<dbReference type="Proteomes" id="UP000050969">
    <property type="component" value="Unassembled WGS sequence"/>
</dbReference>
<dbReference type="GO" id="GO:0030313">
    <property type="term" value="C:cell envelope"/>
    <property type="evidence" value="ECO:0007669"/>
    <property type="project" value="UniProtKB-SubCell"/>
</dbReference>
<feature type="chain" id="PRO_5038748328" evidence="4">
    <location>
        <begin position="27"/>
        <end position="318"/>
    </location>
</feature>
<evidence type="ECO:0000256" key="4">
    <source>
        <dbReference type="SAM" id="SignalP"/>
    </source>
</evidence>
<dbReference type="PANTHER" id="PTHR46847:SF1">
    <property type="entry name" value="D-ALLOSE-BINDING PERIPLASMIC PROTEIN-RELATED"/>
    <property type="match status" value="1"/>
</dbReference>
<evidence type="ECO:0000256" key="1">
    <source>
        <dbReference type="ARBA" id="ARBA00004196"/>
    </source>
</evidence>
<evidence type="ECO:0000313" key="6">
    <source>
        <dbReference type="EMBL" id="KRO16202.1"/>
    </source>
</evidence>
<comment type="similarity">
    <text evidence="2">Belongs to the bacterial solute-binding protein 2 family.</text>
</comment>
<sequence>MKKSLKQVLTTVGIAAIALVTLSACGNTGLDSGKSSDTKVEKKAAKDIKVGVSLSTLSNPFFVSVRNGVENLADKKDTKVQVSDAQNDTAKQNNDVEDLIQKKVDVLIVNPVDSSAITPAVKDANDAGIPVITVDRSSDGGKVLTLVASNSTKGGQMAAKFMIDKLGQDAKIAELQGIPGASATRERGKGFDDATKGKLDIVSKQTAGFDRAKGLSVTENILQGHGDIKGIFSQNDEMALGAVQAAKAAKKSLVIVGFDGEADGIKAVKAGDMAATVAQQPEEMGRLALQAAYDHFDGKTVKKNIESPLQLVTTENAK</sequence>
<organism evidence="6 7">
    <name type="scientific">Lacticaseibacillus saniviri JCM 17471 = DSM 24301</name>
    <dbReference type="NCBI Taxonomy" id="1293598"/>
    <lineage>
        <taxon>Bacteria</taxon>
        <taxon>Bacillati</taxon>
        <taxon>Bacillota</taxon>
        <taxon>Bacilli</taxon>
        <taxon>Lactobacillales</taxon>
        <taxon>Lactobacillaceae</taxon>
        <taxon>Lacticaseibacillus</taxon>
    </lineage>
</organism>
<evidence type="ECO:0000313" key="7">
    <source>
        <dbReference type="Proteomes" id="UP000050969"/>
    </source>
</evidence>
<keyword evidence="6" id="KW-0762">Sugar transport</keyword>
<dbReference type="GO" id="GO:0030246">
    <property type="term" value="F:carbohydrate binding"/>
    <property type="evidence" value="ECO:0007669"/>
    <property type="project" value="UniProtKB-ARBA"/>
</dbReference>
<keyword evidence="3 4" id="KW-0732">Signal</keyword>
<reference evidence="6 7" key="1">
    <citation type="journal article" date="2015" name="Genome Announc.">
        <title>Expanding the biotechnology potential of lactobacilli through comparative genomics of 213 strains and associated genera.</title>
        <authorList>
            <person name="Sun Z."/>
            <person name="Harris H.M."/>
            <person name="McCann A."/>
            <person name="Guo C."/>
            <person name="Argimon S."/>
            <person name="Zhang W."/>
            <person name="Yang X."/>
            <person name="Jeffery I.B."/>
            <person name="Cooney J.C."/>
            <person name="Kagawa T.F."/>
            <person name="Liu W."/>
            <person name="Song Y."/>
            <person name="Salvetti E."/>
            <person name="Wrobel A."/>
            <person name="Rasinkangas P."/>
            <person name="Parkhill J."/>
            <person name="Rea M.C."/>
            <person name="O'Sullivan O."/>
            <person name="Ritari J."/>
            <person name="Douillard F.P."/>
            <person name="Paul Ross R."/>
            <person name="Yang R."/>
            <person name="Briner A.E."/>
            <person name="Felis G.E."/>
            <person name="de Vos W.M."/>
            <person name="Barrangou R."/>
            <person name="Klaenhammer T.R."/>
            <person name="Caufield P.W."/>
            <person name="Cui Y."/>
            <person name="Zhang H."/>
            <person name="O'Toole P.W."/>
        </authorList>
    </citation>
    <scope>NUCLEOTIDE SEQUENCE [LARGE SCALE GENOMIC DNA]</scope>
    <source>
        <strain evidence="6 7">DSM 24301</strain>
    </source>
</reference>
<evidence type="ECO:0000256" key="3">
    <source>
        <dbReference type="ARBA" id="ARBA00022729"/>
    </source>
</evidence>
<dbReference type="SUPFAM" id="SSF53822">
    <property type="entry name" value="Periplasmic binding protein-like I"/>
    <property type="match status" value="1"/>
</dbReference>
<dbReference type="STRING" id="1293598.IV56_GL001691"/>
<keyword evidence="6" id="KW-0813">Transport</keyword>
<proteinExistence type="inferred from homology"/>
<dbReference type="AlphaFoldDB" id="A0A0R2MZQ3"/>
<evidence type="ECO:0000259" key="5">
    <source>
        <dbReference type="Pfam" id="PF13407"/>
    </source>
</evidence>
<dbReference type="PANTHER" id="PTHR46847">
    <property type="entry name" value="D-ALLOSE-BINDING PERIPLASMIC PROTEIN-RELATED"/>
    <property type="match status" value="1"/>
</dbReference>
<dbReference type="EMBL" id="JQCE01000045">
    <property type="protein sequence ID" value="KRO16202.1"/>
    <property type="molecule type" value="Genomic_DNA"/>
</dbReference>
<dbReference type="Pfam" id="PF13407">
    <property type="entry name" value="Peripla_BP_4"/>
    <property type="match status" value="1"/>
</dbReference>
<dbReference type="PATRIC" id="fig|1293598.4.peg.1764"/>
<dbReference type="InterPro" id="IPR025997">
    <property type="entry name" value="SBP_2_dom"/>
</dbReference>
<gene>
    <name evidence="6" type="ORF">IV56_GL001691</name>
</gene>
<dbReference type="Gene3D" id="3.40.50.2300">
    <property type="match status" value="2"/>
</dbReference>
<feature type="domain" description="Periplasmic binding protein" evidence="5">
    <location>
        <begin position="50"/>
        <end position="299"/>
    </location>
</feature>
<name>A0A0R2MZQ3_9LACO</name>
<evidence type="ECO:0000256" key="2">
    <source>
        <dbReference type="ARBA" id="ARBA00007639"/>
    </source>
</evidence>
<keyword evidence="7" id="KW-1185">Reference proteome</keyword>